<organismHost>
    <name type="scientific">Homo sapiens</name>
    <name type="common">Human</name>
    <dbReference type="NCBI Taxonomy" id="9606"/>
</organismHost>
<feature type="region of interest" description="Disordered" evidence="1">
    <location>
        <begin position="124"/>
        <end position="153"/>
    </location>
</feature>
<feature type="region of interest" description="Disordered" evidence="1">
    <location>
        <begin position="1"/>
        <end position="52"/>
    </location>
</feature>
<evidence type="ECO:0000256" key="1">
    <source>
        <dbReference type="SAM" id="MobiDB-lite"/>
    </source>
</evidence>
<dbReference type="Proteomes" id="UP000103309">
    <property type="component" value="Segment"/>
</dbReference>
<organismHost>
    <name type="scientific">Ovis aries</name>
    <name type="common">Sheep</name>
    <dbReference type="NCBI Taxonomy" id="9940"/>
</organismHost>
<evidence type="ECO:0000313" key="3">
    <source>
        <dbReference type="Proteomes" id="UP000103309"/>
    </source>
</evidence>
<organismHost>
    <name type="scientific">Capra hircus</name>
    <name type="common">Goat</name>
    <dbReference type="NCBI Taxonomy" id="9925"/>
</organismHost>
<feature type="compositionally biased region" description="Low complexity" evidence="1">
    <location>
        <begin position="1"/>
        <end position="37"/>
    </location>
</feature>
<organism evidence="2 3">
    <name type="scientific">Orf virus</name>
    <name type="common">ORFV</name>
    <dbReference type="NCBI Taxonomy" id="10258"/>
    <lineage>
        <taxon>Viruses</taxon>
        <taxon>Varidnaviria</taxon>
        <taxon>Bamfordvirae</taxon>
        <taxon>Nucleocytoviricota</taxon>
        <taxon>Pokkesviricetes</taxon>
        <taxon>Chitovirales</taxon>
        <taxon>Poxviridae</taxon>
        <taxon>Chordopoxvirinae</taxon>
        <taxon>Parapoxvirus</taxon>
        <taxon>Parapoxvirus orf</taxon>
    </lineage>
</organism>
<protein>
    <submittedName>
        <fullName evidence="2">PP208</fullName>
    </submittedName>
</protein>
<feature type="compositionally biased region" description="Low complexity" evidence="1">
    <location>
        <begin position="135"/>
        <end position="153"/>
    </location>
</feature>
<reference evidence="2 3" key="1">
    <citation type="submission" date="2010-04" db="EMBL/GenBank/DDBJ databases">
        <title>Novel immune-modulators identified by a rapid, functional screen of the Parapox virus genome.</title>
        <authorList>
            <person name="McGuire M.J."/>
            <person name="Sykes K.F."/>
            <person name="Johnston S.A."/>
        </authorList>
    </citation>
    <scope>NUCLEOTIDE SEQUENCE [LARGE SCALE GENOMIC DNA]</scope>
    <source>
        <strain evidence="2">D1701</strain>
    </source>
</reference>
<sequence length="153" mass="16901">MASSRSPRRTASPRACAWTRTASSARSRTSRTPSGTRSRAKYRAGTGSGARPCGPWASACGPCSCWSWRSLRAMTASRPWPALWRRCAACVRASSSNPSAWTGPSRRPLSWWSTSRARCRRSQRAWCSSTRAERSPSATSRSSATTRWTRPRT</sequence>
<dbReference type="EMBL" id="HM133903">
    <property type="protein sequence ID" value="ADY76876.1"/>
    <property type="molecule type" value="Genomic_DNA"/>
</dbReference>
<proteinExistence type="predicted"/>
<evidence type="ECO:0000313" key="2">
    <source>
        <dbReference type="EMBL" id="ADY76876.1"/>
    </source>
</evidence>
<name>F1AX61_ORFV</name>
<accession>F1AX61</accession>